<reference evidence="3" key="1">
    <citation type="journal article" date="2017" name="Nat. Ecol. Evol.">
        <title>Genome expansion and lineage-specific genetic innovations in the forest pathogenic fungi Armillaria.</title>
        <authorList>
            <person name="Sipos G."/>
            <person name="Prasanna A.N."/>
            <person name="Walter M.C."/>
            <person name="O'Connor E."/>
            <person name="Balint B."/>
            <person name="Krizsan K."/>
            <person name="Kiss B."/>
            <person name="Hess J."/>
            <person name="Varga T."/>
            <person name="Slot J."/>
            <person name="Riley R."/>
            <person name="Boka B."/>
            <person name="Rigling D."/>
            <person name="Barry K."/>
            <person name="Lee J."/>
            <person name="Mihaltcheva S."/>
            <person name="LaButti K."/>
            <person name="Lipzen A."/>
            <person name="Waldron R."/>
            <person name="Moloney N.M."/>
            <person name="Sperisen C."/>
            <person name="Kredics L."/>
            <person name="Vagvoelgyi C."/>
            <person name="Patrignani A."/>
            <person name="Fitzpatrick D."/>
            <person name="Nagy I."/>
            <person name="Doyle S."/>
            <person name="Anderson J.B."/>
            <person name="Grigoriev I.V."/>
            <person name="Gueldener U."/>
            <person name="Muensterkoetter M."/>
            <person name="Nagy L.G."/>
        </authorList>
    </citation>
    <scope>NUCLEOTIDE SEQUENCE [LARGE SCALE GENOMIC DNA]</scope>
    <source>
        <strain evidence="3">C18/9</strain>
    </source>
</reference>
<proteinExistence type="predicted"/>
<keyword evidence="3" id="KW-1185">Reference proteome</keyword>
<dbReference type="EMBL" id="FUEG01000032">
    <property type="protein sequence ID" value="SJL15949.1"/>
    <property type="molecule type" value="Genomic_DNA"/>
</dbReference>
<name>A0A284S4M7_ARMOS</name>
<keyword evidence="1" id="KW-0812">Transmembrane</keyword>
<evidence type="ECO:0000256" key="1">
    <source>
        <dbReference type="SAM" id="Phobius"/>
    </source>
</evidence>
<dbReference type="AlphaFoldDB" id="A0A284S4M7"/>
<evidence type="ECO:0000313" key="3">
    <source>
        <dbReference type="Proteomes" id="UP000219338"/>
    </source>
</evidence>
<accession>A0A284S4M7</accession>
<protein>
    <submittedName>
        <fullName evidence="2">Uncharacterized protein</fullName>
    </submittedName>
</protein>
<sequence>MTGIVVRGWVQSSKMHSIEFAFFDDGLLELAHFGILTTILATVLRWYISIMKQERWSRIYAELTLLCGSSGCTAAGDHHYRPSPQDDGNMVFLSPVGSYNSSHFALDYCATSCHSKDSGTKEGRVPQDLVIIQLQHTPYLPTVLVPHWDE</sequence>
<keyword evidence="1" id="KW-0472">Membrane</keyword>
<organism evidence="2 3">
    <name type="scientific">Armillaria ostoyae</name>
    <name type="common">Armillaria root rot fungus</name>
    <dbReference type="NCBI Taxonomy" id="47428"/>
    <lineage>
        <taxon>Eukaryota</taxon>
        <taxon>Fungi</taxon>
        <taxon>Dikarya</taxon>
        <taxon>Basidiomycota</taxon>
        <taxon>Agaricomycotina</taxon>
        <taxon>Agaricomycetes</taxon>
        <taxon>Agaricomycetidae</taxon>
        <taxon>Agaricales</taxon>
        <taxon>Marasmiineae</taxon>
        <taxon>Physalacriaceae</taxon>
        <taxon>Armillaria</taxon>
    </lineage>
</organism>
<keyword evidence="1" id="KW-1133">Transmembrane helix</keyword>
<dbReference type="Proteomes" id="UP000219338">
    <property type="component" value="Unassembled WGS sequence"/>
</dbReference>
<evidence type="ECO:0000313" key="2">
    <source>
        <dbReference type="EMBL" id="SJL15949.1"/>
    </source>
</evidence>
<feature type="transmembrane region" description="Helical" evidence="1">
    <location>
        <begin position="30"/>
        <end position="48"/>
    </location>
</feature>
<gene>
    <name evidence="2" type="ORF">ARMOST_19461</name>
</gene>